<dbReference type="InterPro" id="IPR035994">
    <property type="entry name" value="Nucleoside_phosphorylase_sf"/>
</dbReference>
<accession>A0A0S2M187</accession>
<dbReference type="GO" id="GO:0019509">
    <property type="term" value="P:L-methionine salvage from methylthioadenosine"/>
    <property type="evidence" value="ECO:0007669"/>
    <property type="project" value="UniProtKB-UniPathway"/>
</dbReference>
<comment type="pathway">
    <text evidence="1">Amino-acid biosynthesis; L-methionine biosynthesis via salvage pathway; S-methyl-5-thio-alpha-D-ribose 1-phosphate from S-methyl-5'-thioadenosine (hydrolase route): step 1/2.</text>
</comment>
<evidence type="ECO:0000256" key="5">
    <source>
        <dbReference type="ARBA" id="ARBA00023167"/>
    </source>
</evidence>
<dbReference type="GO" id="GO:0005829">
    <property type="term" value="C:cytosol"/>
    <property type="evidence" value="ECO:0007669"/>
    <property type="project" value="TreeGrafter"/>
</dbReference>
<dbReference type="InterPro" id="IPR010049">
    <property type="entry name" value="MTA_SAH_Nsdase"/>
</dbReference>
<evidence type="ECO:0000256" key="4">
    <source>
        <dbReference type="ARBA" id="ARBA00022801"/>
    </source>
</evidence>
<proteinExistence type="predicted"/>
<dbReference type="Pfam" id="PF01048">
    <property type="entry name" value="PNP_UDP_1"/>
    <property type="match status" value="1"/>
</dbReference>
<dbReference type="EMBL" id="CP013200">
    <property type="protein sequence ID" value="ALO67175.1"/>
    <property type="molecule type" value="Genomic_DNA"/>
</dbReference>
<keyword evidence="3" id="KW-0028">Amino-acid biosynthesis</keyword>
<gene>
    <name evidence="7" type="ORF">AS189_12520</name>
</gene>
<dbReference type="Gene3D" id="3.40.50.1580">
    <property type="entry name" value="Nucleoside phosphorylase domain"/>
    <property type="match status" value="1"/>
</dbReference>
<evidence type="ECO:0000313" key="8">
    <source>
        <dbReference type="Proteomes" id="UP000059574"/>
    </source>
</evidence>
<dbReference type="GO" id="GO:0008930">
    <property type="term" value="F:methylthioadenosine nucleosidase activity"/>
    <property type="evidence" value="ECO:0007669"/>
    <property type="project" value="InterPro"/>
</dbReference>
<evidence type="ECO:0000313" key="7">
    <source>
        <dbReference type="EMBL" id="ALO67175.1"/>
    </source>
</evidence>
<keyword evidence="5" id="KW-0486">Methionine biosynthesis</keyword>
<name>A0A0S2M187_9MICC</name>
<reference evidence="8" key="1">
    <citation type="submission" date="2015-11" db="EMBL/GenBank/DDBJ databases">
        <authorList>
            <person name="Kumar R."/>
            <person name="Singh D."/>
            <person name="Swarnkar M.K."/>
            <person name="Singh A.K."/>
            <person name="Kumar S."/>
        </authorList>
    </citation>
    <scope>NUCLEOTIDE SEQUENCE [LARGE SCALE GENOMIC DNA]</scope>
    <source>
        <strain evidence="8">ERGS4:06</strain>
    </source>
</reference>
<sequence>MGAGHRVSTSSVNSSPVNASNSAEVIVIVAMEEELAPFLQLAQSVANPEQVGNSIHRASVINGRNILLVHGGIGLVNASGAATSALLLTQQKNDGASPPLVISAGSAGGLGENVKVGDVVIGTDTINADADARAFGYQLGQVPGMPVSYPVPDALAAVSRVGMGSTQGSADTAGTATAKLVKTVHHGLIVSSYSFVDQSRAVVIKGLFEGALSTDMESSAIAQIAYAYNSPFLAIRGISDLCGPAAETDFVTHVDDAADRSAEIVRAVIDAWFAAGSPRP</sequence>
<dbReference type="GO" id="GO:0008782">
    <property type="term" value="F:adenosylhomocysteine nucleosidase activity"/>
    <property type="evidence" value="ECO:0007669"/>
    <property type="project" value="UniProtKB-EC"/>
</dbReference>
<evidence type="ECO:0000256" key="3">
    <source>
        <dbReference type="ARBA" id="ARBA00022605"/>
    </source>
</evidence>
<reference evidence="7 8" key="2">
    <citation type="journal article" date="2016" name="J. Biotechnol.">
        <title>Complete genome sequence of Arthrobacter alpinus ERGS4:06, a yellow pigmented bacterium tolerant to cold and radiations isolated from Sikkim Himalaya.</title>
        <authorList>
            <person name="Kumar R."/>
            <person name="Singh D."/>
            <person name="Swarnkar M.K."/>
            <person name="Singh A.K."/>
            <person name="Kumar S."/>
        </authorList>
    </citation>
    <scope>NUCLEOTIDE SEQUENCE [LARGE SCALE GENOMIC DNA]</scope>
    <source>
        <strain evidence="7 8">ERGS4:06</strain>
    </source>
</reference>
<dbReference type="NCBIfam" id="TIGR01704">
    <property type="entry name" value="MTA_SAH-Nsdase"/>
    <property type="match status" value="1"/>
</dbReference>
<dbReference type="GO" id="GO:0019284">
    <property type="term" value="P:L-methionine salvage from S-adenosylmethionine"/>
    <property type="evidence" value="ECO:0007669"/>
    <property type="project" value="TreeGrafter"/>
</dbReference>
<dbReference type="CDD" id="cd09008">
    <property type="entry name" value="MTAN"/>
    <property type="match status" value="1"/>
</dbReference>
<keyword evidence="4" id="KW-0378">Hydrolase</keyword>
<dbReference type="GO" id="GO:0009164">
    <property type="term" value="P:nucleoside catabolic process"/>
    <property type="evidence" value="ECO:0007669"/>
    <property type="project" value="InterPro"/>
</dbReference>
<dbReference type="UniPathway" id="UPA00904">
    <property type="reaction ID" value="UER00871"/>
</dbReference>
<evidence type="ECO:0000256" key="1">
    <source>
        <dbReference type="ARBA" id="ARBA00004945"/>
    </source>
</evidence>
<evidence type="ECO:0000259" key="6">
    <source>
        <dbReference type="Pfam" id="PF01048"/>
    </source>
</evidence>
<dbReference type="Proteomes" id="UP000059574">
    <property type="component" value="Chromosome"/>
</dbReference>
<dbReference type="PANTHER" id="PTHR46832">
    <property type="entry name" value="5'-METHYLTHIOADENOSINE/S-ADENOSYLHOMOCYSTEINE NUCLEOSIDASE"/>
    <property type="match status" value="1"/>
</dbReference>
<dbReference type="InterPro" id="IPR000845">
    <property type="entry name" value="Nucleoside_phosphorylase_d"/>
</dbReference>
<dbReference type="SUPFAM" id="SSF53167">
    <property type="entry name" value="Purine and uridine phosphorylases"/>
    <property type="match status" value="1"/>
</dbReference>
<dbReference type="AlphaFoldDB" id="A0A0S2M187"/>
<protein>
    <recommendedName>
        <fullName evidence="2">adenosylhomocysteine nucleosidase</fullName>
        <ecNumber evidence="2">3.2.2.9</ecNumber>
    </recommendedName>
</protein>
<dbReference type="PANTHER" id="PTHR46832:SF1">
    <property type="entry name" value="5'-METHYLTHIOADENOSINE_S-ADENOSYLHOMOCYSTEINE NUCLEOSIDASE"/>
    <property type="match status" value="1"/>
</dbReference>
<organism evidence="7 8">
    <name type="scientific">Arthrobacter alpinus</name>
    <dbReference type="NCBI Taxonomy" id="656366"/>
    <lineage>
        <taxon>Bacteria</taxon>
        <taxon>Bacillati</taxon>
        <taxon>Actinomycetota</taxon>
        <taxon>Actinomycetes</taxon>
        <taxon>Micrococcales</taxon>
        <taxon>Micrococcaceae</taxon>
        <taxon>Arthrobacter</taxon>
    </lineage>
</organism>
<feature type="domain" description="Nucleoside phosphorylase" evidence="6">
    <location>
        <begin position="25"/>
        <end position="269"/>
    </location>
</feature>
<dbReference type="EC" id="3.2.2.9" evidence="2"/>
<evidence type="ECO:0000256" key="2">
    <source>
        <dbReference type="ARBA" id="ARBA00011974"/>
    </source>
</evidence>